<feature type="region of interest" description="Disordered" evidence="1">
    <location>
        <begin position="752"/>
        <end position="947"/>
    </location>
</feature>
<dbReference type="AlphaFoldDB" id="A0AAW2I1V0"/>
<feature type="compositionally biased region" description="Polar residues" evidence="1">
    <location>
        <begin position="533"/>
        <end position="547"/>
    </location>
</feature>
<feature type="compositionally biased region" description="Basic residues" evidence="1">
    <location>
        <begin position="937"/>
        <end position="947"/>
    </location>
</feature>
<feature type="compositionally biased region" description="Polar residues" evidence="1">
    <location>
        <begin position="756"/>
        <end position="769"/>
    </location>
</feature>
<feature type="compositionally biased region" description="Polar residues" evidence="1">
    <location>
        <begin position="820"/>
        <end position="830"/>
    </location>
</feature>
<accession>A0AAW2I1V0</accession>
<feature type="compositionally biased region" description="Basic and acidic residues" evidence="1">
    <location>
        <begin position="204"/>
        <end position="216"/>
    </location>
</feature>
<protein>
    <submittedName>
        <fullName evidence="2">Uncharacterized protein</fullName>
    </submittedName>
</protein>
<feature type="compositionally biased region" description="Basic and acidic residues" evidence="1">
    <location>
        <begin position="566"/>
        <end position="592"/>
    </location>
</feature>
<proteinExistence type="predicted"/>
<feature type="compositionally biased region" description="Basic and acidic residues" evidence="1">
    <location>
        <begin position="797"/>
        <end position="816"/>
    </location>
</feature>
<dbReference type="SUPFAM" id="SSF63748">
    <property type="entry name" value="Tudor/PWWP/MBT"/>
    <property type="match status" value="1"/>
</dbReference>
<feature type="region of interest" description="Disordered" evidence="1">
    <location>
        <begin position="500"/>
        <end position="607"/>
    </location>
</feature>
<sequence>MEKGNEVSSDQDCNRVNESSLEDDTEDYIQPSQPLSFQSSSLESGSRKINSEAESVGMSISAIDETLPYPNSLMSTPAGDTSNDFIPQSEIVPKRKGECAGLSSDDPCRKRLNLDESSIIKGTPDMFSTQSQLNDTVDVAQLKVPESPSVAGSQNVSLVPESPMCVNETLESENSDNIFAESKFHVLDETAGDLNTSAELDSSNNRKPDKDEERTCDTTGGPREILIDQSQGILDSSGVSSLIHTDNLTSDKKTESQEAPLDDTIDIDYIEYCYSSSSEKMSEEAAGTEKVVPEGLTSVDQDSKSTPVDAKLEQKGLRFKAVMNEELARLQKHSTPENPLSKSLKINESTSSIENGTPPVQEEVMKSSEINFTVYLQVNCQIVMDLIKNEPILKKILNVKELVKKQPKPVFLEPYSDSSYKTKRLSSSSYGSVYSDKTGLPYALPDRASPESLATEHSSSSSVDLDKHIQIMSRQVWQNEYMLVLSLDELIPRYVEQHKKDMEGDGGNPVVKRKSSFRLKKKSHWSHPLDNVLESSMTEQSSGNNSDVPLRSIHKSEASKLTVVPPEDKRSPPKNVEENKVEEKEPEKEIVQKENTPPKNEEVEGSGDSLTEGLLVFARWTDKRYYPGKLKCKEKYDRWEVEFDDSTEKVIREDLILPLTWLTKGELVFALVADKYLSGKIADIIRGEEINFKIELDDTNEEINVKKSDICLNDVMAGIIREKFKPTTKPIIPLKSSAIDFDNVVVGKRVREQRTPIRTTSTIQPGSSTAKKRRVPRAGEEASVEKKTPRAKQTPLPKRDVSEKASTKKKAAKSEEPPQNAESQAVNTGEVTPAPSETKNDGKSGLKRSRASEKPSASNKKPKQSGTSHDSESPTPVSQRKPKSSVKSLVPRFENEASNSEKQDGVGEAVNNANAPSKVTRGQRAKPGQTKAPAVRPIRRQKKGKIP</sequence>
<evidence type="ECO:0000313" key="2">
    <source>
        <dbReference type="EMBL" id="KAL0276225.1"/>
    </source>
</evidence>
<feature type="compositionally biased region" description="Basic and acidic residues" evidence="1">
    <location>
        <begin position="893"/>
        <end position="905"/>
    </location>
</feature>
<evidence type="ECO:0000256" key="1">
    <source>
        <dbReference type="SAM" id="MobiDB-lite"/>
    </source>
</evidence>
<feature type="compositionally biased region" description="Basic residues" evidence="1">
    <location>
        <begin position="511"/>
        <end position="525"/>
    </location>
</feature>
<feature type="compositionally biased region" description="Polar residues" evidence="1">
    <location>
        <begin position="194"/>
        <end position="203"/>
    </location>
</feature>
<comment type="caution">
    <text evidence="2">The sequence shown here is derived from an EMBL/GenBank/DDBJ whole genome shotgun (WGS) entry which is preliminary data.</text>
</comment>
<feature type="compositionally biased region" description="Polar residues" evidence="1">
    <location>
        <begin position="1"/>
        <end position="19"/>
    </location>
</feature>
<dbReference type="EMBL" id="JARGDH010000002">
    <property type="protein sequence ID" value="KAL0276225.1"/>
    <property type="molecule type" value="Genomic_DNA"/>
</dbReference>
<feature type="region of interest" description="Disordered" evidence="1">
    <location>
        <begin position="1"/>
        <end position="55"/>
    </location>
</feature>
<feature type="region of interest" description="Disordered" evidence="1">
    <location>
        <begin position="194"/>
        <end position="224"/>
    </location>
</feature>
<feature type="compositionally biased region" description="Polar residues" evidence="1">
    <location>
        <begin position="855"/>
        <end position="878"/>
    </location>
</feature>
<organism evidence="2">
    <name type="scientific">Menopon gallinae</name>
    <name type="common">poultry shaft louse</name>
    <dbReference type="NCBI Taxonomy" id="328185"/>
    <lineage>
        <taxon>Eukaryota</taxon>
        <taxon>Metazoa</taxon>
        <taxon>Ecdysozoa</taxon>
        <taxon>Arthropoda</taxon>
        <taxon>Hexapoda</taxon>
        <taxon>Insecta</taxon>
        <taxon>Pterygota</taxon>
        <taxon>Neoptera</taxon>
        <taxon>Paraneoptera</taxon>
        <taxon>Psocodea</taxon>
        <taxon>Troctomorpha</taxon>
        <taxon>Phthiraptera</taxon>
        <taxon>Amblycera</taxon>
        <taxon>Menoponidae</taxon>
        <taxon>Menopon</taxon>
    </lineage>
</organism>
<gene>
    <name evidence="2" type="ORF">PYX00_003834</name>
</gene>
<feature type="compositionally biased region" description="Low complexity" evidence="1">
    <location>
        <begin position="30"/>
        <end position="44"/>
    </location>
</feature>
<name>A0AAW2I1V0_9NEOP</name>
<feature type="compositionally biased region" description="Basic and acidic residues" evidence="1">
    <location>
        <begin position="777"/>
        <end position="788"/>
    </location>
</feature>
<reference evidence="2" key="1">
    <citation type="journal article" date="2024" name="Gigascience">
        <title>Chromosome-level genome of the poultry shaft louse Menopon gallinae provides insight into the host-switching and adaptive evolution of parasitic lice.</title>
        <authorList>
            <person name="Xu Y."/>
            <person name="Ma L."/>
            <person name="Liu S."/>
            <person name="Liang Y."/>
            <person name="Liu Q."/>
            <person name="He Z."/>
            <person name="Tian L."/>
            <person name="Duan Y."/>
            <person name="Cai W."/>
            <person name="Li H."/>
            <person name="Song F."/>
        </authorList>
    </citation>
    <scope>NUCLEOTIDE SEQUENCE</scope>
    <source>
        <strain evidence="2">Cailab_2023a</strain>
    </source>
</reference>
<dbReference type="Gene3D" id="2.30.30.140">
    <property type="match status" value="1"/>
</dbReference>